<keyword evidence="2" id="KW-1185">Reference proteome</keyword>
<dbReference type="EMBL" id="BMWH01000004">
    <property type="protein sequence ID" value="GGZ80229.1"/>
    <property type="molecule type" value="Genomic_DNA"/>
</dbReference>
<organism evidence="1 2">
    <name type="scientific">Streptomyces echinoruber</name>
    <dbReference type="NCBI Taxonomy" id="68898"/>
    <lineage>
        <taxon>Bacteria</taxon>
        <taxon>Bacillati</taxon>
        <taxon>Actinomycetota</taxon>
        <taxon>Actinomycetes</taxon>
        <taxon>Kitasatosporales</taxon>
        <taxon>Streptomycetaceae</taxon>
        <taxon>Streptomyces</taxon>
    </lineage>
</organism>
<protein>
    <submittedName>
        <fullName evidence="1">Uncharacterized protein</fullName>
    </submittedName>
</protein>
<dbReference type="AlphaFoldDB" id="A0A918V8Q7"/>
<comment type="caution">
    <text evidence="1">The sequence shown here is derived from an EMBL/GenBank/DDBJ whole genome shotgun (WGS) entry which is preliminary data.</text>
</comment>
<proteinExistence type="predicted"/>
<evidence type="ECO:0000313" key="2">
    <source>
        <dbReference type="Proteomes" id="UP000623010"/>
    </source>
</evidence>
<accession>A0A918V8Q7</accession>
<name>A0A918V8Q7_9ACTN</name>
<dbReference type="Proteomes" id="UP000623010">
    <property type="component" value="Unassembled WGS sequence"/>
</dbReference>
<dbReference type="RefSeq" id="WP_190056747.1">
    <property type="nucleotide sequence ID" value="NZ_BMWH01000004.1"/>
</dbReference>
<gene>
    <name evidence="1" type="ORF">GCM10010389_17470</name>
</gene>
<reference evidence="1" key="1">
    <citation type="journal article" date="2014" name="Int. J. Syst. Evol. Microbiol.">
        <title>Complete genome sequence of Corynebacterium casei LMG S-19264T (=DSM 44701T), isolated from a smear-ripened cheese.</title>
        <authorList>
            <consortium name="US DOE Joint Genome Institute (JGI-PGF)"/>
            <person name="Walter F."/>
            <person name="Albersmeier A."/>
            <person name="Kalinowski J."/>
            <person name="Ruckert C."/>
        </authorList>
    </citation>
    <scope>NUCLEOTIDE SEQUENCE</scope>
    <source>
        <strain evidence="1">JCM 5016</strain>
    </source>
</reference>
<reference evidence="1" key="2">
    <citation type="submission" date="2020-09" db="EMBL/GenBank/DDBJ databases">
        <authorList>
            <person name="Sun Q."/>
            <person name="Ohkuma M."/>
        </authorList>
    </citation>
    <scope>NUCLEOTIDE SEQUENCE</scope>
    <source>
        <strain evidence="1">JCM 5016</strain>
    </source>
</reference>
<sequence length="158" mass="16504">MVLWQPGQRITAQRLQTASPTDVASYTPTVTNGGTVTFSIQTGFYSITDSYVDVIVYLAVSGAGSGSGIVQVDMPTPVDRTIRQALTVHGETVGVNGSGSTQNGQIRGGECVFFTSGSGARSDRIRIDDSDGDGSNNLLGVDLKAGGLITIQGRYRKA</sequence>
<evidence type="ECO:0000313" key="1">
    <source>
        <dbReference type="EMBL" id="GGZ80229.1"/>
    </source>
</evidence>